<feature type="transmembrane region" description="Helical" evidence="10">
    <location>
        <begin position="541"/>
        <end position="565"/>
    </location>
</feature>
<dbReference type="SUPFAM" id="SSF53474">
    <property type="entry name" value="alpha/beta-Hydrolases"/>
    <property type="match status" value="1"/>
</dbReference>
<evidence type="ECO:0000313" key="12">
    <source>
        <dbReference type="EMBL" id="ETV68128.1"/>
    </source>
</evidence>
<protein>
    <recommendedName>
        <fullName evidence="10">GPI inositol-deacylase</fullName>
        <ecNumber evidence="10">3.1.-.-</ecNumber>
    </recommendedName>
</protein>
<keyword evidence="7 10" id="KW-0653">Protein transport</keyword>
<evidence type="ECO:0000256" key="2">
    <source>
        <dbReference type="ARBA" id="ARBA00006931"/>
    </source>
</evidence>
<keyword evidence="4 10" id="KW-0812">Transmembrane</keyword>
<sequence length="829" mass="90164">MATWPIAVWVQYGLMFLYVATSIPFFIDIRSIPRSNTCGMTYSAPIYKSLPFHAVDPSMAHTYAKYTFAQLFMDGADKRNDSQPLSGVPVLFVPGHLGSYKQARSLGQHLADLHANIDLFLLDFNEEATGMAGQFVLEQGFFLNEAIKEILAMYTSLPADRRPSSVVVIGHSMGGIVTRTALTLPNYNPQSILTIVTLSTPHVAPPFNLDAAMTAVYATVNSLRQPPPPSCTNATSPSCGHQDDVVIVSLAGGLKDFVVHSSLASIAHVVPPSNGFAALTSLLPAVKSSMDHLCILWCHEFMRVLSTALIRLVDPVTHQLRTSPSDRVVVLHDALLGPDGDVWDHHLHVSRGFTTDEVAQTGGVLSFELPLYIFRTQYLVPFPLLALVALAMLATQVEWWQLDRPDTIPTFLALLAPSVHWSALVNHSLRQAHLGHQSRGIQMAGVGTAAVALVATLYALDQLYSAYIVLLCYLYLLGFLHVVTFALTAFVRMMPPSRVTISSPRLLTLLTSRLALAGFGAAVVAGGHVFFRAGVHPTRELALAVLACLAIHVLLVLSALVAPTSSRSVQHVTYQRTLFAFYFGVSPCWIGDLVYFADVVQFPRSLDLSFVLHVLRSLALLLPCVAHVYLSRQWMFPLPPDAVFARLQGGVRQRPPTSGSTSTQIVLAPDQCTECFVEDGGVGAVFEAVDTVDTIHLSDDVVVGPTFRVVACDCGLRNLPSRDFCLFCKRLCSTCGGGEGARRQAHAFRDYMNNVQDQVVAHQGIPLFLWIVLVVGFGLVAQTPHVLLYVGTAVGAIFSLYHTGLRGPLDTVKATGASSSTPWMEDTRK</sequence>
<dbReference type="EC" id="3.1.-.-" evidence="10"/>
<dbReference type="OrthoDB" id="348976at2759"/>
<evidence type="ECO:0000256" key="1">
    <source>
        <dbReference type="ARBA" id="ARBA00004477"/>
    </source>
</evidence>
<dbReference type="InterPro" id="IPR039529">
    <property type="entry name" value="PGAP1/BST1"/>
</dbReference>
<evidence type="ECO:0000256" key="9">
    <source>
        <dbReference type="ARBA" id="ARBA00023136"/>
    </source>
</evidence>
<comment type="similarity">
    <text evidence="2 10">Belongs to the GPI inositol-deacylase family.</text>
</comment>
<feature type="transmembrane region" description="Helical" evidence="10">
    <location>
        <begin position="441"/>
        <end position="460"/>
    </location>
</feature>
<keyword evidence="5 10" id="KW-0378">Hydrolase</keyword>
<dbReference type="STRING" id="112090.W4FN91"/>
<dbReference type="GO" id="GO:0050185">
    <property type="term" value="F:phosphatidylinositol deacylase activity"/>
    <property type="evidence" value="ECO:0007669"/>
    <property type="project" value="TreeGrafter"/>
</dbReference>
<dbReference type="AlphaFoldDB" id="W4FN91"/>
<dbReference type="PANTHER" id="PTHR15495">
    <property type="entry name" value="NEGATIVE REGULATOR OF VESICLE FORMATION-RELATED"/>
    <property type="match status" value="1"/>
</dbReference>
<dbReference type="GO" id="GO:0015031">
    <property type="term" value="P:protein transport"/>
    <property type="evidence" value="ECO:0007669"/>
    <property type="project" value="UniProtKB-KW"/>
</dbReference>
<feature type="transmembrane region" description="Helical" evidence="10">
    <location>
        <begin position="6"/>
        <end position="27"/>
    </location>
</feature>
<dbReference type="GO" id="GO:0006888">
    <property type="term" value="P:endoplasmic reticulum to Golgi vesicle-mediated transport"/>
    <property type="evidence" value="ECO:0007669"/>
    <property type="project" value="TreeGrafter"/>
</dbReference>
<feature type="transmembrane region" description="Helical" evidence="10">
    <location>
        <begin position="577"/>
        <end position="596"/>
    </location>
</feature>
<evidence type="ECO:0000256" key="4">
    <source>
        <dbReference type="ARBA" id="ARBA00022692"/>
    </source>
</evidence>
<dbReference type="EMBL" id="KI913189">
    <property type="protein sequence ID" value="ETV68128.1"/>
    <property type="molecule type" value="Genomic_DNA"/>
</dbReference>
<dbReference type="PANTHER" id="PTHR15495:SF7">
    <property type="entry name" value="GPI INOSITOL-DEACYLASE"/>
    <property type="match status" value="1"/>
</dbReference>
<keyword evidence="8 10" id="KW-1133">Transmembrane helix</keyword>
<proteinExistence type="inferred from homology"/>
<evidence type="ECO:0000259" key="11">
    <source>
        <dbReference type="Pfam" id="PF07819"/>
    </source>
</evidence>
<gene>
    <name evidence="12" type="ORF">H257_15862</name>
</gene>
<dbReference type="GO" id="GO:0005789">
    <property type="term" value="C:endoplasmic reticulum membrane"/>
    <property type="evidence" value="ECO:0007669"/>
    <property type="project" value="UniProtKB-SubCell"/>
</dbReference>
<accession>W4FN91</accession>
<reference evidence="12" key="1">
    <citation type="submission" date="2013-12" db="EMBL/GenBank/DDBJ databases">
        <title>The Genome Sequence of Aphanomyces astaci APO3.</title>
        <authorList>
            <consortium name="The Broad Institute Genomics Platform"/>
            <person name="Russ C."/>
            <person name="Tyler B."/>
            <person name="van West P."/>
            <person name="Dieguez-Uribeondo J."/>
            <person name="Young S.K."/>
            <person name="Zeng Q."/>
            <person name="Gargeya S."/>
            <person name="Fitzgerald M."/>
            <person name="Abouelleil A."/>
            <person name="Alvarado L."/>
            <person name="Chapman S.B."/>
            <person name="Gainer-Dewar J."/>
            <person name="Goldberg J."/>
            <person name="Griggs A."/>
            <person name="Gujja S."/>
            <person name="Hansen M."/>
            <person name="Howarth C."/>
            <person name="Imamovic A."/>
            <person name="Ireland A."/>
            <person name="Larimer J."/>
            <person name="McCowan C."/>
            <person name="Murphy C."/>
            <person name="Pearson M."/>
            <person name="Poon T.W."/>
            <person name="Priest M."/>
            <person name="Roberts A."/>
            <person name="Saif S."/>
            <person name="Shea T."/>
            <person name="Sykes S."/>
            <person name="Wortman J."/>
            <person name="Nusbaum C."/>
            <person name="Birren B."/>
        </authorList>
    </citation>
    <scope>NUCLEOTIDE SEQUENCE [LARGE SCALE GENOMIC DNA]</scope>
    <source>
        <strain evidence="12">APO3</strain>
    </source>
</reference>
<evidence type="ECO:0000256" key="6">
    <source>
        <dbReference type="ARBA" id="ARBA00022824"/>
    </source>
</evidence>
<dbReference type="InterPro" id="IPR029058">
    <property type="entry name" value="AB_hydrolase_fold"/>
</dbReference>
<feature type="transmembrane region" description="Helical" evidence="10">
    <location>
        <begin position="378"/>
        <end position="396"/>
    </location>
</feature>
<feature type="transmembrane region" description="Helical" evidence="10">
    <location>
        <begin position="514"/>
        <end position="535"/>
    </location>
</feature>
<evidence type="ECO:0000256" key="5">
    <source>
        <dbReference type="ARBA" id="ARBA00022801"/>
    </source>
</evidence>
<evidence type="ECO:0000256" key="7">
    <source>
        <dbReference type="ARBA" id="ARBA00022927"/>
    </source>
</evidence>
<evidence type="ECO:0000256" key="10">
    <source>
        <dbReference type="RuleBase" id="RU365011"/>
    </source>
</evidence>
<feature type="transmembrane region" description="Helical" evidence="10">
    <location>
        <begin position="466"/>
        <end position="493"/>
    </location>
</feature>
<dbReference type="GeneID" id="20817858"/>
<name>W4FN91_APHAT</name>
<keyword evidence="9 10" id="KW-0472">Membrane</keyword>
<evidence type="ECO:0000256" key="3">
    <source>
        <dbReference type="ARBA" id="ARBA00022448"/>
    </source>
</evidence>
<keyword evidence="6 10" id="KW-0256">Endoplasmic reticulum</keyword>
<dbReference type="InterPro" id="IPR012908">
    <property type="entry name" value="PGAP1-ab_dom-like"/>
</dbReference>
<dbReference type="RefSeq" id="XP_009842427.1">
    <property type="nucleotide sequence ID" value="XM_009844125.1"/>
</dbReference>
<comment type="subcellular location">
    <subcellularLocation>
        <location evidence="1">Endoplasmic reticulum membrane</location>
        <topology evidence="1">Multi-pass membrane protein</topology>
    </subcellularLocation>
</comment>
<comment type="function">
    <text evidence="10">Involved in inositol deacylation of GPI-anchored proteins which plays important roles in the quality control and ER-associated degradation of GPI-anchored proteins.</text>
</comment>
<dbReference type="Gene3D" id="3.40.50.1820">
    <property type="entry name" value="alpha/beta hydrolase"/>
    <property type="match status" value="1"/>
</dbReference>
<dbReference type="GO" id="GO:0006505">
    <property type="term" value="P:GPI anchor metabolic process"/>
    <property type="evidence" value="ECO:0007669"/>
    <property type="project" value="TreeGrafter"/>
</dbReference>
<feature type="domain" description="GPI inositol-deacylase PGAP1-like alpha/beta" evidence="11">
    <location>
        <begin position="85"/>
        <end position="310"/>
    </location>
</feature>
<evidence type="ECO:0000256" key="8">
    <source>
        <dbReference type="ARBA" id="ARBA00022989"/>
    </source>
</evidence>
<organism evidence="12">
    <name type="scientific">Aphanomyces astaci</name>
    <name type="common">Crayfish plague agent</name>
    <dbReference type="NCBI Taxonomy" id="112090"/>
    <lineage>
        <taxon>Eukaryota</taxon>
        <taxon>Sar</taxon>
        <taxon>Stramenopiles</taxon>
        <taxon>Oomycota</taxon>
        <taxon>Saprolegniomycetes</taxon>
        <taxon>Saprolegniales</taxon>
        <taxon>Verrucalvaceae</taxon>
        <taxon>Aphanomyces</taxon>
    </lineage>
</organism>
<dbReference type="VEuPathDB" id="FungiDB:H257_15862"/>
<keyword evidence="3 10" id="KW-0813">Transport</keyword>
<feature type="transmembrane region" description="Helical" evidence="10">
    <location>
        <begin position="759"/>
        <end position="780"/>
    </location>
</feature>
<feature type="transmembrane region" description="Helical" evidence="10">
    <location>
        <begin position="786"/>
        <end position="803"/>
    </location>
</feature>
<dbReference type="Pfam" id="PF07819">
    <property type="entry name" value="PGAP1"/>
    <property type="match status" value="1"/>
</dbReference>
<feature type="transmembrane region" description="Helical" evidence="10">
    <location>
        <begin position="608"/>
        <end position="630"/>
    </location>
</feature>